<protein>
    <recommendedName>
        <fullName evidence="3">Protein NO VEIN C-terminal domain-containing protein</fullName>
    </recommendedName>
</protein>
<accession>A0ABM9HWV6</accession>
<name>A0ABM9HWV6_9GAMM</name>
<dbReference type="Proteomes" id="UP001162030">
    <property type="component" value="Chromosome"/>
</dbReference>
<evidence type="ECO:0000313" key="1">
    <source>
        <dbReference type="EMBL" id="CAI8739441.1"/>
    </source>
</evidence>
<dbReference type="SUPFAM" id="SSF52980">
    <property type="entry name" value="Restriction endonuclease-like"/>
    <property type="match status" value="1"/>
</dbReference>
<proteinExistence type="predicted"/>
<keyword evidence="2" id="KW-1185">Reference proteome</keyword>
<reference evidence="1 2" key="1">
    <citation type="submission" date="2023-03" db="EMBL/GenBank/DDBJ databases">
        <authorList>
            <person name="Pearce D."/>
        </authorList>
    </citation>
    <scope>NUCLEOTIDE SEQUENCE [LARGE SCALE GENOMIC DNA]</scope>
    <source>
        <strain evidence="1">Msz</strain>
    </source>
</reference>
<evidence type="ECO:0008006" key="3">
    <source>
        <dbReference type="Google" id="ProtNLM"/>
    </source>
</evidence>
<sequence length="290" mass="33409">MPYTLKQLGKDGPQYAMAMLLRCIDNGEPFLTYGAIAEELEYQLSTGKIFSTHIGHVAGSLMNRILEVDPGAPLINVLITRPNGIPGNGVAGYLADRYPKERLRNWDKLRENRKLKVIQREREKIFNYKKWRNINKELFGNEALDNLRKPQGNEHDYLNGGHGGEAESEEHKELKIWVSQDPRRIGLHRDFGLGKIEVRLQSGDEVDVVFSCGNSFRMIEVKSRRSSDEDFKRGIYQCVKYREVKKAEHAPYEVDVQAILVTEAKLNQELRERARLLGVTLRYVNTRRKV</sequence>
<dbReference type="InterPro" id="IPR011335">
    <property type="entry name" value="Restrct_endonuc-II-like"/>
</dbReference>
<dbReference type="Gene3D" id="3.40.1350.10">
    <property type="match status" value="1"/>
</dbReference>
<evidence type="ECO:0000313" key="2">
    <source>
        <dbReference type="Proteomes" id="UP001162030"/>
    </source>
</evidence>
<gene>
    <name evidence="1" type="ORF">MSZNOR_0435</name>
</gene>
<organism evidence="1 2">
    <name type="scientific">Methylocaldum szegediense</name>
    <dbReference type="NCBI Taxonomy" id="73780"/>
    <lineage>
        <taxon>Bacteria</taxon>
        <taxon>Pseudomonadati</taxon>
        <taxon>Pseudomonadota</taxon>
        <taxon>Gammaproteobacteria</taxon>
        <taxon>Methylococcales</taxon>
        <taxon>Methylococcaceae</taxon>
        <taxon>Methylocaldum</taxon>
    </lineage>
</organism>
<dbReference type="EMBL" id="OX458333">
    <property type="protein sequence ID" value="CAI8739441.1"/>
    <property type="molecule type" value="Genomic_DNA"/>
</dbReference>
<dbReference type="InterPro" id="IPR011856">
    <property type="entry name" value="tRNA_endonuc-like_dom_sf"/>
</dbReference>
<dbReference type="RefSeq" id="WP_317963644.1">
    <property type="nucleotide sequence ID" value="NZ_OX458333.1"/>
</dbReference>